<proteinExistence type="predicted"/>
<evidence type="ECO:0000313" key="2">
    <source>
        <dbReference type="EMBL" id="VBB80583.1"/>
    </source>
</evidence>
<organism evidence="2 3">
    <name type="scientific">Podospora comata</name>
    <dbReference type="NCBI Taxonomy" id="48703"/>
    <lineage>
        <taxon>Eukaryota</taxon>
        <taxon>Fungi</taxon>
        <taxon>Dikarya</taxon>
        <taxon>Ascomycota</taxon>
        <taxon>Pezizomycotina</taxon>
        <taxon>Sordariomycetes</taxon>
        <taxon>Sordariomycetidae</taxon>
        <taxon>Sordariales</taxon>
        <taxon>Podosporaceae</taxon>
        <taxon>Podospora</taxon>
    </lineage>
</organism>
<dbReference type="EMBL" id="LR026968">
    <property type="protein sequence ID" value="VBB80583.1"/>
    <property type="molecule type" value="Genomic_DNA"/>
</dbReference>
<evidence type="ECO:0000313" key="3">
    <source>
        <dbReference type="Proteomes" id="UP000280685"/>
    </source>
</evidence>
<name>A0ABY6SBY7_PODCO</name>
<dbReference type="Proteomes" id="UP000280685">
    <property type="component" value="Chromosome 5"/>
</dbReference>
<keyword evidence="1" id="KW-1133">Transmembrane helix</keyword>
<gene>
    <name evidence="2" type="ORF">PODCO_503010</name>
</gene>
<feature type="transmembrane region" description="Helical" evidence="1">
    <location>
        <begin position="123"/>
        <end position="146"/>
    </location>
</feature>
<reference evidence="2" key="1">
    <citation type="submission" date="2018-02" db="EMBL/GenBank/DDBJ databases">
        <authorList>
            <person name="Silar P."/>
        </authorList>
    </citation>
    <scope>NUCLEOTIDE SEQUENCE [LARGE SCALE GENOMIC DNA]</scope>
    <source>
        <strain evidence="2">T</strain>
    </source>
</reference>
<keyword evidence="1" id="KW-0812">Transmembrane</keyword>
<keyword evidence="1" id="KW-0472">Membrane</keyword>
<accession>A0ABY6SBY7</accession>
<protein>
    <submittedName>
        <fullName evidence="2">Uncharacterized protein</fullName>
    </submittedName>
</protein>
<evidence type="ECO:0000256" key="1">
    <source>
        <dbReference type="SAM" id="Phobius"/>
    </source>
</evidence>
<keyword evidence="3" id="KW-1185">Reference proteome</keyword>
<sequence length="171" mass="19699">MRRAEPKMLTVLLQYCFGYRVGIHPWSRVRMPPEASSLGMAGREAAERRHSLQAMRSRRSDKRPTAGCWDQWRRRDVACMAQKTKLFRMRVPSPDHFSCLWSRGEATPTDSTLLMRREWALDALARMLSGTLFILMPVAVPTPWLARHPKSWAALLLDDASTHWPPACCCY</sequence>